<dbReference type="Gene3D" id="3.40.50.720">
    <property type="entry name" value="NAD(P)-binding Rossmann-like Domain"/>
    <property type="match status" value="1"/>
</dbReference>
<evidence type="ECO:0000313" key="4">
    <source>
        <dbReference type="Proteomes" id="UP000000517"/>
    </source>
</evidence>
<reference evidence="4" key="2">
    <citation type="submission" date="2010-08" db="EMBL/GenBank/DDBJ databases">
        <title>Complete sequence of Fibrobacter succinogenes subsp. succinogenes S85.</title>
        <authorList>
            <person name="Durkin A.S."/>
            <person name="Nelson K.E."/>
            <person name="Morrison M."/>
            <person name="Forsberg C.W."/>
            <person name="Wilson D.B."/>
            <person name="Russell J.B."/>
            <person name="Cann I.K.O."/>
            <person name="Mackie R.I."/>
            <person name="White B.A."/>
        </authorList>
    </citation>
    <scope>NUCLEOTIDE SEQUENCE [LARGE SCALE GENOMIC DNA]</scope>
    <source>
        <strain evidence="4">ATCC 19169 / S85</strain>
    </source>
</reference>
<dbReference type="EMBL" id="CP002158">
    <property type="protein sequence ID" value="ADL25304.1"/>
    <property type="molecule type" value="Genomic_DNA"/>
</dbReference>
<dbReference type="SUPFAM" id="SSF52283">
    <property type="entry name" value="Formate/glycerate dehydrogenase catalytic domain-like"/>
    <property type="match status" value="1"/>
</dbReference>
<dbReference type="eggNOG" id="COG0499">
    <property type="taxonomic scope" value="Bacteria"/>
</dbReference>
<dbReference type="KEGG" id="fsc:FSU_2497"/>
<evidence type="ECO:0000313" key="3">
    <source>
        <dbReference type="EMBL" id="ADL25304.1"/>
    </source>
</evidence>
<name>C9RIU3_FIBSS</name>
<protein>
    <submittedName>
        <fullName evidence="2 3">Adenosylhomocysteinase</fullName>
    </submittedName>
</protein>
<keyword evidence="5" id="KW-1185">Reference proteome</keyword>
<dbReference type="InterPro" id="IPR042172">
    <property type="entry name" value="Adenosylhomocyst_ase-like_sf"/>
</dbReference>
<dbReference type="Proteomes" id="UP000001497">
    <property type="component" value="Chromosome"/>
</dbReference>
<dbReference type="SMART" id="SM00997">
    <property type="entry name" value="AdoHcyase_NAD"/>
    <property type="match status" value="1"/>
</dbReference>
<dbReference type="RefSeq" id="WP_014546633.1">
    <property type="nucleotide sequence ID" value="NC_013410.1"/>
</dbReference>
<dbReference type="OrthoDB" id="9805103at2"/>
<feature type="domain" description="S-adenosyl-L-homocysteine hydrolase NAD binding" evidence="1">
    <location>
        <begin position="157"/>
        <end position="324"/>
    </location>
</feature>
<dbReference type="STRING" id="59374.FSU_2497"/>
<reference evidence="2 5" key="1">
    <citation type="submission" date="2009-10" db="EMBL/GenBank/DDBJ databases">
        <title>Complete sequence of Fibrobacter succinogenes subsp. succinogenes S85.</title>
        <authorList>
            <consortium name="US DOE Joint Genome Institute"/>
            <person name="Lucas S."/>
            <person name="Copeland A."/>
            <person name="Lapidus A."/>
            <person name="Glavina del Rio T."/>
            <person name="Tice H."/>
            <person name="Bruce D."/>
            <person name="Goodwin L."/>
            <person name="Pitluck S."/>
            <person name="Chertkov O."/>
            <person name="Detter J.C."/>
            <person name="Han C."/>
            <person name="Tapia R."/>
            <person name="Larimer F."/>
            <person name="Land M."/>
            <person name="Hauser L."/>
            <person name="Kyrpides N."/>
            <person name="Mikhailova N."/>
            <person name="Weimer P.J."/>
            <person name="Stevenson D.M."/>
            <person name="Boyum J."/>
            <person name="Brumm P.I."/>
            <person name="Mead D."/>
        </authorList>
    </citation>
    <scope>NUCLEOTIDE SEQUENCE [LARGE SCALE GENOMIC DNA]</scope>
    <source>
        <strain evidence="5">ATCC 19169 / S85</strain>
        <strain evidence="2">S85</strain>
    </source>
</reference>
<dbReference type="HOGENOM" id="CLU_789373_0_0_0"/>
<proteinExistence type="predicted"/>
<accession>C9RIU3</accession>
<dbReference type="InterPro" id="IPR015878">
    <property type="entry name" value="Ado_hCys_hydrolase_NAD-bd"/>
</dbReference>
<dbReference type="SUPFAM" id="SSF51735">
    <property type="entry name" value="NAD(P)-binding Rossmann-fold domains"/>
    <property type="match status" value="1"/>
</dbReference>
<organism evidence="3 4">
    <name type="scientific">Fibrobacter succinogenes (strain ATCC 19169 / S85)</name>
    <dbReference type="NCBI Taxonomy" id="59374"/>
    <lineage>
        <taxon>Bacteria</taxon>
        <taxon>Pseudomonadati</taxon>
        <taxon>Fibrobacterota</taxon>
        <taxon>Fibrobacteria</taxon>
        <taxon>Fibrobacterales</taxon>
        <taxon>Fibrobacteraceae</taxon>
        <taxon>Fibrobacter</taxon>
    </lineage>
</organism>
<dbReference type="KEGG" id="fsu:Fisuc_1975"/>
<dbReference type="InterPro" id="IPR036291">
    <property type="entry name" value="NAD(P)-bd_dom_sf"/>
</dbReference>
<sequence>MDLQSILSSVLDEVYEKNEYPALAALESEWTHTRPFDGLRVLVATPIYRNTMTEYRALVAGGADLLVGFSEFNDPDVVDFMREWGVPVVTPAEMLEAESRGEFVDLVLDCAGPFAVLHPKIGFVELTRSGVHYYKDAEKPVYVADSGIVKRIETSLGTGDGYFRGLEKLGLGGDFEGKKLLVFGSGKVGSGIALQGVRRGCNVTVVTDLKRGQSQTANSENAEHSAAPETMPAGDFSAVLEQNDVAVVDCHDYATVASLIENSDFVVTATGVKNALAAPELTEALLSTKAILANMGVEDEYGEAVPTEKVLNDKGPLNFILEEPTHLKYIDTSLALHAALAERLVQEAATLEDSSDAASAEISAGLRFPPQEIEQRLLTIAIQNGVIGPEICSMLGGIPTEMD</sequence>
<gene>
    <name evidence="2" type="ordered locus">Fisuc_1975</name>
    <name evidence="3" type="ordered locus">FSU_2497</name>
</gene>
<reference evidence="3" key="3">
    <citation type="submission" date="2010-08" db="EMBL/GenBank/DDBJ databases">
        <authorList>
            <person name="Durkin A.S."/>
            <person name="Nelson K.E."/>
            <person name="Morrison M."/>
            <person name="Forsberg C.W."/>
            <person name="Wilson D.B."/>
            <person name="Russell J.B."/>
            <person name="Cann I.K.O."/>
            <person name="Mackie R.I."/>
            <person name="White B.A."/>
        </authorList>
    </citation>
    <scope>NUCLEOTIDE SEQUENCE</scope>
    <source>
        <strain evidence="3">S85</strain>
    </source>
</reference>
<dbReference type="Proteomes" id="UP000000517">
    <property type="component" value="Chromosome"/>
</dbReference>
<dbReference type="Gene3D" id="3.40.50.1480">
    <property type="entry name" value="Adenosylhomocysteinase-like"/>
    <property type="match status" value="1"/>
</dbReference>
<evidence type="ECO:0000313" key="2">
    <source>
        <dbReference type="EMBL" id="ACX75564.1"/>
    </source>
</evidence>
<evidence type="ECO:0000313" key="5">
    <source>
        <dbReference type="Proteomes" id="UP000001497"/>
    </source>
</evidence>
<dbReference type="EMBL" id="CP001792">
    <property type="protein sequence ID" value="ACX75564.1"/>
    <property type="molecule type" value="Genomic_DNA"/>
</dbReference>
<evidence type="ECO:0000259" key="1">
    <source>
        <dbReference type="SMART" id="SM00997"/>
    </source>
</evidence>
<dbReference type="AlphaFoldDB" id="C9RIU3"/>